<organism evidence="2 3">
    <name type="scientific">Exophiala spinifera</name>
    <dbReference type="NCBI Taxonomy" id="91928"/>
    <lineage>
        <taxon>Eukaryota</taxon>
        <taxon>Fungi</taxon>
        <taxon>Dikarya</taxon>
        <taxon>Ascomycota</taxon>
        <taxon>Pezizomycotina</taxon>
        <taxon>Eurotiomycetes</taxon>
        <taxon>Chaetothyriomycetidae</taxon>
        <taxon>Chaetothyriales</taxon>
        <taxon>Herpotrichiellaceae</taxon>
        <taxon>Exophiala</taxon>
    </lineage>
</organism>
<evidence type="ECO:0000256" key="1">
    <source>
        <dbReference type="ARBA" id="ARBA00006995"/>
    </source>
</evidence>
<accession>A0A0D2BZN4</accession>
<dbReference type="RefSeq" id="XP_016237030.1">
    <property type="nucleotide sequence ID" value="XM_016378353.1"/>
</dbReference>
<dbReference type="VEuPathDB" id="FungiDB:PV08_04004"/>
<dbReference type="EMBL" id="KN847494">
    <property type="protein sequence ID" value="KIW16814.1"/>
    <property type="molecule type" value="Genomic_DNA"/>
</dbReference>
<dbReference type="OrthoDB" id="539634at2759"/>
<comment type="similarity">
    <text evidence="1">Belongs to the TTC36 family.</text>
</comment>
<dbReference type="AlphaFoldDB" id="A0A0D2BZN4"/>
<protein>
    <submittedName>
        <fullName evidence="2">Uncharacterized protein</fullName>
    </submittedName>
</protein>
<dbReference type="PANTHER" id="PTHR21405">
    <property type="entry name" value="CDNA SEQUENCE BC021608"/>
    <property type="match status" value="1"/>
</dbReference>
<dbReference type="STRING" id="91928.A0A0D2BZN4"/>
<evidence type="ECO:0000313" key="2">
    <source>
        <dbReference type="EMBL" id="KIW16814.1"/>
    </source>
</evidence>
<evidence type="ECO:0000313" key="3">
    <source>
        <dbReference type="Proteomes" id="UP000053328"/>
    </source>
</evidence>
<dbReference type="Proteomes" id="UP000053328">
    <property type="component" value="Unassembled WGS sequence"/>
</dbReference>
<dbReference type="GO" id="GO:0006570">
    <property type="term" value="P:tyrosine metabolic process"/>
    <property type="evidence" value="ECO:0007669"/>
    <property type="project" value="TreeGrafter"/>
</dbReference>
<name>A0A0D2BZN4_9EURO</name>
<reference evidence="2 3" key="1">
    <citation type="submission" date="2015-01" db="EMBL/GenBank/DDBJ databases">
        <title>The Genome Sequence of Exophiala spinifera CBS89968.</title>
        <authorList>
            <consortium name="The Broad Institute Genomics Platform"/>
            <person name="Cuomo C."/>
            <person name="de Hoog S."/>
            <person name="Gorbushina A."/>
            <person name="Stielow B."/>
            <person name="Teixiera M."/>
            <person name="Abouelleil A."/>
            <person name="Chapman S.B."/>
            <person name="Priest M."/>
            <person name="Young S.K."/>
            <person name="Wortman J."/>
            <person name="Nusbaum C."/>
            <person name="Birren B."/>
        </authorList>
    </citation>
    <scope>NUCLEOTIDE SEQUENCE [LARGE SCALE GENOMIC DNA]</scope>
    <source>
        <strain evidence="2 3">CBS 89968</strain>
    </source>
</reference>
<sequence>MEAPRLSKNDSSVLGALFDPESSLSSTVQIDNCLSEDFDSSSMRQIQERERSVLRLLDQENPAARDVQSALSELTAIIEEEPSYASAFNNRAQVRRLLTKDADLPGNPDLVADIFKDLARAISLATPNTLRDTVSRMDANVLASAHTHRGYLLLMASKSERNRGMLGAIPSLKDETTDSLEEAASRELGTGGRYGNETARQLAVKTNPYAKLCGSIVREALMKEVSDYYKPHISIAR</sequence>
<dbReference type="GeneID" id="27331087"/>
<dbReference type="InterPro" id="IPR038906">
    <property type="entry name" value="TTC36"/>
</dbReference>
<gene>
    <name evidence="2" type="ORF">PV08_04004</name>
</gene>
<proteinExistence type="inferred from homology"/>
<dbReference type="HOGENOM" id="CLU_074601_0_0_1"/>
<keyword evidence="3" id="KW-1185">Reference proteome</keyword>
<dbReference type="PANTHER" id="PTHR21405:SF0">
    <property type="entry name" value="TETRATRICOPEPTIDE REPEAT PROTEIN 36"/>
    <property type="match status" value="1"/>
</dbReference>